<dbReference type="Gene3D" id="3.30.530.20">
    <property type="match status" value="1"/>
</dbReference>
<keyword evidence="4" id="KW-1185">Reference proteome</keyword>
<protein>
    <submittedName>
        <fullName evidence="3">ATPase</fullName>
    </submittedName>
</protein>
<dbReference type="RefSeq" id="WP_138363777.1">
    <property type="nucleotide sequence ID" value="NZ_VCEJ01000002.1"/>
</dbReference>
<dbReference type="Proteomes" id="UP000306402">
    <property type="component" value="Unassembled WGS sequence"/>
</dbReference>
<organism evidence="3 4">
    <name type="scientific">Dyadobacter luticola</name>
    <dbReference type="NCBI Taxonomy" id="1979387"/>
    <lineage>
        <taxon>Bacteria</taxon>
        <taxon>Pseudomonadati</taxon>
        <taxon>Bacteroidota</taxon>
        <taxon>Cytophagia</taxon>
        <taxon>Cytophagales</taxon>
        <taxon>Spirosomataceae</taxon>
        <taxon>Dyadobacter</taxon>
    </lineage>
</organism>
<dbReference type="AlphaFoldDB" id="A0A5R9L1Y3"/>
<dbReference type="InterPro" id="IPR023393">
    <property type="entry name" value="START-like_dom_sf"/>
</dbReference>
<dbReference type="Pfam" id="PF08327">
    <property type="entry name" value="AHSA1"/>
    <property type="match status" value="1"/>
</dbReference>
<proteinExistence type="inferred from homology"/>
<sequence>MENLKLQTDNAIQISKSQHEVFEGIVDPAKMSNYFIANSTGRMEEGAELIWHFPEMDVDVSVRVGKIEQDKYVSFYWGEKDRELLVEISLEPFRDATVVKVSEKEMENDEAGIAWLKGNTEGWANFLACLKAYLEYGINLRKGAFEWRFQ</sequence>
<evidence type="ECO:0000313" key="4">
    <source>
        <dbReference type="Proteomes" id="UP000306402"/>
    </source>
</evidence>
<comment type="caution">
    <text evidence="3">The sequence shown here is derived from an EMBL/GenBank/DDBJ whole genome shotgun (WGS) entry which is preliminary data.</text>
</comment>
<name>A0A5R9L1Y3_9BACT</name>
<evidence type="ECO:0000256" key="1">
    <source>
        <dbReference type="ARBA" id="ARBA00006817"/>
    </source>
</evidence>
<dbReference type="SUPFAM" id="SSF55961">
    <property type="entry name" value="Bet v1-like"/>
    <property type="match status" value="1"/>
</dbReference>
<accession>A0A5R9L1Y3</accession>
<evidence type="ECO:0000259" key="2">
    <source>
        <dbReference type="Pfam" id="PF08327"/>
    </source>
</evidence>
<comment type="similarity">
    <text evidence="1">Belongs to the AHA1 family.</text>
</comment>
<dbReference type="OrthoDB" id="2364866at2"/>
<gene>
    <name evidence="3" type="ORF">FEN17_02800</name>
</gene>
<dbReference type="InterPro" id="IPR013538">
    <property type="entry name" value="ASHA1/2-like_C"/>
</dbReference>
<dbReference type="EMBL" id="VCEJ01000002">
    <property type="protein sequence ID" value="TLV02566.1"/>
    <property type="molecule type" value="Genomic_DNA"/>
</dbReference>
<feature type="domain" description="Activator of Hsp90 ATPase homologue 1/2-like C-terminal" evidence="2">
    <location>
        <begin position="19"/>
        <end position="135"/>
    </location>
</feature>
<evidence type="ECO:0000313" key="3">
    <source>
        <dbReference type="EMBL" id="TLV02566.1"/>
    </source>
</evidence>
<reference evidence="3 4" key="1">
    <citation type="submission" date="2019-05" db="EMBL/GenBank/DDBJ databases">
        <authorList>
            <person name="Qu J.-H."/>
        </authorList>
    </citation>
    <scope>NUCLEOTIDE SEQUENCE [LARGE SCALE GENOMIC DNA]</scope>
    <source>
        <strain evidence="3 4">T17</strain>
    </source>
</reference>